<comment type="caution">
    <text evidence="2">The sequence shown here is derived from an EMBL/GenBank/DDBJ whole genome shotgun (WGS) entry which is preliminary data.</text>
</comment>
<reference evidence="2 3" key="1">
    <citation type="journal article" date="2023" name="BMC Biotechnol.">
        <title>Vitis rotundifolia cv Carlos genome sequencing.</title>
        <authorList>
            <person name="Huff M."/>
            <person name="Hulse-Kemp A."/>
            <person name="Scheffler B."/>
            <person name="Youngblood R."/>
            <person name="Simpson S."/>
            <person name="Babiker E."/>
            <person name="Staton M."/>
        </authorList>
    </citation>
    <scope>NUCLEOTIDE SEQUENCE [LARGE SCALE GENOMIC DNA]</scope>
    <source>
        <tissue evidence="2">Leaf</tissue>
    </source>
</reference>
<evidence type="ECO:0000256" key="1">
    <source>
        <dbReference type="SAM" id="Phobius"/>
    </source>
</evidence>
<keyword evidence="3" id="KW-1185">Reference proteome</keyword>
<evidence type="ECO:0000313" key="2">
    <source>
        <dbReference type="EMBL" id="KAJ9680348.1"/>
    </source>
</evidence>
<accession>A0AA39DCX0</accession>
<keyword evidence="1" id="KW-0812">Transmembrane</keyword>
<gene>
    <name evidence="2" type="ORF">PVL29_019616</name>
</gene>
<evidence type="ECO:0000313" key="3">
    <source>
        <dbReference type="Proteomes" id="UP001168098"/>
    </source>
</evidence>
<protein>
    <submittedName>
        <fullName evidence="2">Uncharacterized protein</fullName>
    </submittedName>
</protein>
<organism evidence="2 3">
    <name type="scientific">Vitis rotundifolia</name>
    <name type="common">Muscadine grape</name>
    <dbReference type="NCBI Taxonomy" id="103349"/>
    <lineage>
        <taxon>Eukaryota</taxon>
        <taxon>Viridiplantae</taxon>
        <taxon>Streptophyta</taxon>
        <taxon>Embryophyta</taxon>
        <taxon>Tracheophyta</taxon>
        <taxon>Spermatophyta</taxon>
        <taxon>Magnoliopsida</taxon>
        <taxon>eudicotyledons</taxon>
        <taxon>Gunneridae</taxon>
        <taxon>Pentapetalae</taxon>
        <taxon>rosids</taxon>
        <taxon>Vitales</taxon>
        <taxon>Vitaceae</taxon>
        <taxon>Viteae</taxon>
        <taxon>Vitis</taxon>
    </lineage>
</organism>
<sequence length="84" mass="9270">MIESHSSTTMATTLLPLAVIVMLFRHLLPLLYHPVDSATTGVSSEWNWPSHADGAPPSSLFSKPLRVRNAMVWLETGGEHLYVV</sequence>
<dbReference type="Proteomes" id="UP001168098">
    <property type="component" value="Unassembled WGS sequence"/>
</dbReference>
<name>A0AA39DCX0_VITRO</name>
<dbReference type="AlphaFoldDB" id="A0AA39DCX0"/>
<keyword evidence="1" id="KW-1133">Transmembrane helix</keyword>
<keyword evidence="1" id="KW-0472">Membrane</keyword>
<dbReference type="EMBL" id="JARBHA010000015">
    <property type="protein sequence ID" value="KAJ9680348.1"/>
    <property type="molecule type" value="Genomic_DNA"/>
</dbReference>
<feature type="transmembrane region" description="Helical" evidence="1">
    <location>
        <begin position="6"/>
        <end position="24"/>
    </location>
</feature>
<proteinExistence type="predicted"/>